<dbReference type="GO" id="GO:0004519">
    <property type="term" value="F:endonuclease activity"/>
    <property type="evidence" value="ECO:0007669"/>
    <property type="project" value="UniProtKB-KW"/>
</dbReference>
<organism evidence="1 2">
    <name type="scientific">Thermoflexus hugenholtzii JAD2</name>
    <dbReference type="NCBI Taxonomy" id="877466"/>
    <lineage>
        <taxon>Bacteria</taxon>
        <taxon>Bacillati</taxon>
        <taxon>Chloroflexota</taxon>
        <taxon>Thermoflexia</taxon>
        <taxon>Thermoflexales</taxon>
        <taxon>Thermoflexaceae</taxon>
        <taxon>Thermoflexus</taxon>
    </lineage>
</organism>
<name>A0A212RIT2_9CHLR</name>
<dbReference type="Proteomes" id="UP000197025">
    <property type="component" value="Unassembled WGS sequence"/>
</dbReference>
<gene>
    <name evidence="1" type="ORF">SAMN02746019_00016280</name>
</gene>
<protein>
    <submittedName>
        <fullName evidence="1">Putative restriction endonuclease</fullName>
    </submittedName>
</protein>
<accession>A0A212RIT2</accession>
<keyword evidence="1" id="KW-0378">Hydrolase</keyword>
<evidence type="ECO:0000313" key="1">
    <source>
        <dbReference type="EMBL" id="SNB72265.1"/>
    </source>
</evidence>
<sequence length="43" mass="4788">EPQPDVALLRYRPDFYASAHPGPEDVLLVVEVAETSADYDRSV</sequence>
<proteinExistence type="predicted"/>
<feature type="non-terminal residue" evidence="1">
    <location>
        <position position="43"/>
    </location>
</feature>
<feature type="non-terminal residue" evidence="1">
    <location>
        <position position="1"/>
    </location>
</feature>
<keyword evidence="2" id="KW-1185">Reference proteome</keyword>
<keyword evidence="1" id="KW-0255">Endonuclease</keyword>
<reference evidence="2" key="1">
    <citation type="submission" date="2017-06" db="EMBL/GenBank/DDBJ databases">
        <authorList>
            <person name="Varghese N."/>
            <person name="Submissions S."/>
        </authorList>
    </citation>
    <scope>NUCLEOTIDE SEQUENCE [LARGE SCALE GENOMIC DNA]</scope>
    <source>
        <strain evidence="2">JAD2</strain>
    </source>
</reference>
<evidence type="ECO:0000313" key="2">
    <source>
        <dbReference type="Proteomes" id="UP000197025"/>
    </source>
</evidence>
<dbReference type="EMBL" id="FYEK01000058">
    <property type="protein sequence ID" value="SNB72265.1"/>
    <property type="molecule type" value="Genomic_DNA"/>
</dbReference>
<keyword evidence="1" id="KW-0540">Nuclease</keyword>
<dbReference type="InParanoid" id="A0A212RIT2"/>
<dbReference type="AlphaFoldDB" id="A0A212RIT2"/>